<keyword evidence="6" id="KW-1185">Reference proteome</keyword>
<dbReference type="InterPro" id="IPR028978">
    <property type="entry name" value="Chorismate_lyase_/UTRA_dom_sf"/>
</dbReference>
<dbReference type="SUPFAM" id="SSF64288">
    <property type="entry name" value="Chorismate lyase-like"/>
    <property type="match status" value="1"/>
</dbReference>
<dbReference type="SMART" id="SM00866">
    <property type="entry name" value="UTRA"/>
    <property type="match status" value="1"/>
</dbReference>
<dbReference type="Gene3D" id="3.40.1410.10">
    <property type="entry name" value="Chorismate lyase-like"/>
    <property type="match status" value="1"/>
</dbReference>
<sequence>MTDTDATPPYLQVAEALRVRIATGALEAGARLPSLTQITAEFGYSGTVGQRAYAVLVDEGLVISRPGAGHYVRSQEPPVTIFRRQRVPAGMGSPVAQLLAEQGVVGHWDASSATARAGETTAARLEIAVGEGVMHTSYTYLADGEPVQLAESWEPLAVTGESLIVMPEAGPHAGIGVADRMAVIGIDVGVPVEQVRARAATRAEAQRLGCPPAAPVMAITRTYYDQSNSRPVETADIVLLGSRWVSEYGHRPQA</sequence>
<dbReference type="CDD" id="cd07377">
    <property type="entry name" value="WHTH_GntR"/>
    <property type="match status" value="1"/>
</dbReference>
<feature type="domain" description="HTH gntR-type" evidence="4">
    <location>
        <begin position="7"/>
        <end position="75"/>
    </location>
</feature>
<evidence type="ECO:0000313" key="6">
    <source>
        <dbReference type="Proteomes" id="UP001592581"/>
    </source>
</evidence>
<accession>A0ABV6XHB6</accession>
<organism evidence="5 6">
    <name type="scientific">Streptacidiphilus jeojiensis</name>
    <dbReference type="NCBI Taxonomy" id="3229225"/>
    <lineage>
        <taxon>Bacteria</taxon>
        <taxon>Bacillati</taxon>
        <taxon>Actinomycetota</taxon>
        <taxon>Actinomycetes</taxon>
        <taxon>Kitasatosporales</taxon>
        <taxon>Streptomycetaceae</taxon>
        <taxon>Streptacidiphilus</taxon>
    </lineage>
</organism>
<dbReference type="InterPro" id="IPR036390">
    <property type="entry name" value="WH_DNA-bd_sf"/>
</dbReference>
<comment type="caution">
    <text evidence="5">The sequence shown here is derived from an EMBL/GenBank/DDBJ whole genome shotgun (WGS) entry which is preliminary data.</text>
</comment>
<keyword evidence="3" id="KW-0804">Transcription</keyword>
<dbReference type="RefSeq" id="WP_380563105.1">
    <property type="nucleotide sequence ID" value="NZ_JBEUKS010000001.1"/>
</dbReference>
<dbReference type="Gene3D" id="1.10.10.10">
    <property type="entry name" value="Winged helix-like DNA-binding domain superfamily/Winged helix DNA-binding domain"/>
    <property type="match status" value="1"/>
</dbReference>
<dbReference type="InterPro" id="IPR036388">
    <property type="entry name" value="WH-like_DNA-bd_sf"/>
</dbReference>
<dbReference type="PANTHER" id="PTHR44846:SF17">
    <property type="entry name" value="GNTR-FAMILY TRANSCRIPTIONAL REGULATOR"/>
    <property type="match status" value="1"/>
</dbReference>
<keyword evidence="2" id="KW-0238">DNA-binding</keyword>
<dbReference type="Pfam" id="PF00392">
    <property type="entry name" value="GntR"/>
    <property type="match status" value="1"/>
</dbReference>
<dbReference type="PANTHER" id="PTHR44846">
    <property type="entry name" value="MANNOSYL-D-GLYCERATE TRANSPORT/METABOLISM SYSTEM REPRESSOR MNGR-RELATED"/>
    <property type="match status" value="1"/>
</dbReference>
<dbReference type="PROSITE" id="PS50949">
    <property type="entry name" value="HTH_GNTR"/>
    <property type="match status" value="1"/>
</dbReference>
<evidence type="ECO:0000256" key="3">
    <source>
        <dbReference type="ARBA" id="ARBA00023163"/>
    </source>
</evidence>
<evidence type="ECO:0000259" key="4">
    <source>
        <dbReference type="PROSITE" id="PS50949"/>
    </source>
</evidence>
<reference evidence="5 6" key="1">
    <citation type="submission" date="2024-06" db="EMBL/GenBank/DDBJ databases">
        <authorList>
            <person name="Lee S.D."/>
        </authorList>
    </citation>
    <scope>NUCLEOTIDE SEQUENCE [LARGE SCALE GENOMIC DNA]</scope>
    <source>
        <strain evidence="5 6">N1-10</strain>
    </source>
</reference>
<gene>
    <name evidence="5" type="ORF">ABUW04_05105</name>
</gene>
<name>A0ABV6XHB6_9ACTN</name>
<dbReference type="InterPro" id="IPR000524">
    <property type="entry name" value="Tscrpt_reg_HTH_GntR"/>
</dbReference>
<evidence type="ECO:0000256" key="2">
    <source>
        <dbReference type="ARBA" id="ARBA00023125"/>
    </source>
</evidence>
<dbReference type="SMART" id="SM00345">
    <property type="entry name" value="HTH_GNTR"/>
    <property type="match status" value="1"/>
</dbReference>
<proteinExistence type="predicted"/>
<dbReference type="InterPro" id="IPR050679">
    <property type="entry name" value="Bact_HTH_transcr_reg"/>
</dbReference>
<keyword evidence="1" id="KW-0805">Transcription regulation</keyword>
<evidence type="ECO:0000313" key="5">
    <source>
        <dbReference type="EMBL" id="MFC1437630.1"/>
    </source>
</evidence>
<protein>
    <submittedName>
        <fullName evidence="5">GntR family transcriptional regulator</fullName>
    </submittedName>
</protein>
<evidence type="ECO:0000256" key="1">
    <source>
        <dbReference type="ARBA" id="ARBA00023015"/>
    </source>
</evidence>
<dbReference type="SUPFAM" id="SSF46785">
    <property type="entry name" value="Winged helix' DNA-binding domain"/>
    <property type="match status" value="1"/>
</dbReference>
<dbReference type="Proteomes" id="UP001592581">
    <property type="component" value="Unassembled WGS sequence"/>
</dbReference>
<dbReference type="EMBL" id="JBEUKS010000001">
    <property type="protein sequence ID" value="MFC1437630.1"/>
    <property type="molecule type" value="Genomic_DNA"/>
</dbReference>
<dbReference type="InterPro" id="IPR011663">
    <property type="entry name" value="UTRA"/>
</dbReference>
<dbReference type="Pfam" id="PF07702">
    <property type="entry name" value="UTRA"/>
    <property type="match status" value="1"/>
</dbReference>